<sequence length="280" mass="30431">MGKPAEAAATDPVTGISPGAALGLHALDELDAASTALADADLHEGVHRARKSLRRVRSMLALGDGILGPGEALLDRELRRLNEGMSALRDAHALVETIERLRKRKRSQASGELLERAHAAAVAARDATGAAALLVDPAMERRRSLIAVVRAALPALAWERVSASAMRMAIADADVRVHKARERAQRTGDDRDWHRWRRRARRASQQRHALTAIGLPVHDAPDAFDKRTAERLGEAQDLSLLLAHCGEDSPFSNVDRKALKKYADAALGRLRRRIAGRSVS</sequence>
<evidence type="ECO:0000259" key="1">
    <source>
        <dbReference type="PROSITE" id="PS51708"/>
    </source>
</evidence>
<keyword evidence="3" id="KW-1185">Reference proteome</keyword>
<dbReference type="EMBL" id="BAABKY010000001">
    <property type="protein sequence ID" value="GAA5067931.1"/>
    <property type="molecule type" value="Genomic_DNA"/>
</dbReference>
<gene>
    <name evidence="2" type="ORF">GCM10025759_03150</name>
</gene>
<dbReference type="PANTHER" id="PTHR39339:SF1">
    <property type="entry name" value="CHAD DOMAIN-CONTAINING PROTEIN"/>
    <property type="match status" value="1"/>
</dbReference>
<evidence type="ECO:0000313" key="3">
    <source>
        <dbReference type="Proteomes" id="UP001501083"/>
    </source>
</evidence>
<dbReference type="PROSITE" id="PS51708">
    <property type="entry name" value="CHAD"/>
    <property type="match status" value="1"/>
</dbReference>
<dbReference type="Gene3D" id="1.40.20.10">
    <property type="entry name" value="CHAD domain"/>
    <property type="match status" value="1"/>
</dbReference>
<dbReference type="Pfam" id="PF05235">
    <property type="entry name" value="CHAD"/>
    <property type="match status" value="1"/>
</dbReference>
<evidence type="ECO:0000313" key="2">
    <source>
        <dbReference type="EMBL" id="GAA5067931.1"/>
    </source>
</evidence>
<accession>A0ABP9L1V6</accession>
<dbReference type="InterPro" id="IPR038186">
    <property type="entry name" value="CHAD_dom_sf"/>
</dbReference>
<protein>
    <recommendedName>
        <fullName evidence="1">CHAD domain-containing protein</fullName>
    </recommendedName>
</protein>
<dbReference type="InterPro" id="IPR007899">
    <property type="entry name" value="CHAD_dom"/>
</dbReference>
<dbReference type="PANTHER" id="PTHR39339">
    <property type="entry name" value="SLR1444 PROTEIN"/>
    <property type="match status" value="1"/>
</dbReference>
<dbReference type="Proteomes" id="UP001501083">
    <property type="component" value="Unassembled WGS sequence"/>
</dbReference>
<reference evidence="3" key="1">
    <citation type="journal article" date="2019" name="Int. J. Syst. Evol. Microbiol.">
        <title>The Global Catalogue of Microorganisms (GCM) 10K type strain sequencing project: providing services to taxonomists for standard genome sequencing and annotation.</title>
        <authorList>
            <consortium name="The Broad Institute Genomics Platform"/>
            <consortium name="The Broad Institute Genome Sequencing Center for Infectious Disease"/>
            <person name="Wu L."/>
            <person name="Ma J."/>
        </authorList>
    </citation>
    <scope>NUCLEOTIDE SEQUENCE [LARGE SCALE GENOMIC DNA]</scope>
    <source>
        <strain evidence="3">JCM 19212</strain>
    </source>
</reference>
<dbReference type="RefSeq" id="WP_158983125.1">
    <property type="nucleotide sequence ID" value="NZ_BAABKY010000001.1"/>
</dbReference>
<dbReference type="SMART" id="SM00880">
    <property type="entry name" value="CHAD"/>
    <property type="match status" value="1"/>
</dbReference>
<name>A0ABP9L1V6_9GAMM</name>
<organism evidence="2 3">
    <name type="scientific">Lysobacter panacisoli</name>
    <dbReference type="NCBI Taxonomy" id="1255263"/>
    <lineage>
        <taxon>Bacteria</taxon>
        <taxon>Pseudomonadati</taxon>
        <taxon>Pseudomonadota</taxon>
        <taxon>Gammaproteobacteria</taxon>
        <taxon>Lysobacterales</taxon>
        <taxon>Lysobacteraceae</taxon>
        <taxon>Lysobacter</taxon>
    </lineage>
</organism>
<feature type="domain" description="CHAD" evidence="1">
    <location>
        <begin position="12"/>
        <end position="280"/>
    </location>
</feature>
<proteinExistence type="predicted"/>
<comment type="caution">
    <text evidence="2">The sequence shown here is derived from an EMBL/GenBank/DDBJ whole genome shotgun (WGS) entry which is preliminary data.</text>
</comment>